<proteinExistence type="predicted"/>
<reference evidence="3" key="1">
    <citation type="journal article" date="2023" name="Mol. Phylogenet. Evol.">
        <title>Genome-scale phylogeny and comparative genomics of the fungal order Sordariales.</title>
        <authorList>
            <person name="Hensen N."/>
            <person name="Bonometti L."/>
            <person name="Westerberg I."/>
            <person name="Brannstrom I.O."/>
            <person name="Guillou S."/>
            <person name="Cros-Aarteil S."/>
            <person name="Calhoun S."/>
            <person name="Haridas S."/>
            <person name="Kuo A."/>
            <person name="Mondo S."/>
            <person name="Pangilinan J."/>
            <person name="Riley R."/>
            <person name="LaButti K."/>
            <person name="Andreopoulos B."/>
            <person name="Lipzen A."/>
            <person name="Chen C."/>
            <person name="Yan M."/>
            <person name="Daum C."/>
            <person name="Ng V."/>
            <person name="Clum A."/>
            <person name="Steindorff A."/>
            <person name="Ohm R.A."/>
            <person name="Martin F."/>
            <person name="Silar P."/>
            <person name="Natvig D.O."/>
            <person name="Lalanne C."/>
            <person name="Gautier V."/>
            <person name="Ament-Velasquez S.L."/>
            <person name="Kruys A."/>
            <person name="Hutchinson M.I."/>
            <person name="Powell A.J."/>
            <person name="Barry K."/>
            <person name="Miller A.N."/>
            <person name="Grigoriev I.V."/>
            <person name="Debuchy R."/>
            <person name="Gladieux P."/>
            <person name="Hiltunen Thoren M."/>
            <person name="Johannesson H."/>
        </authorList>
    </citation>
    <scope>NUCLEOTIDE SEQUENCE [LARGE SCALE GENOMIC DNA]</scope>
    <source>
        <strain evidence="3">CBS 340.73</strain>
    </source>
</reference>
<dbReference type="InterPro" id="IPR056009">
    <property type="entry name" value="DUF7587"/>
</dbReference>
<organism evidence="2 3">
    <name type="scientific">Diplogelasinospora grovesii</name>
    <dbReference type="NCBI Taxonomy" id="303347"/>
    <lineage>
        <taxon>Eukaryota</taxon>
        <taxon>Fungi</taxon>
        <taxon>Dikarya</taxon>
        <taxon>Ascomycota</taxon>
        <taxon>Pezizomycotina</taxon>
        <taxon>Sordariomycetes</taxon>
        <taxon>Sordariomycetidae</taxon>
        <taxon>Sordariales</taxon>
        <taxon>Diplogelasinosporaceae</taxon>
        <taxon>Diplogelasinospora</taxon>
    </lineage>
</organism>
<evidence type="ECO:0000259" key="1">
    <source>
        <dbReference type="Pfam" id="PF24494"/>
    </source>
</evidence>
<accession>A0AAN6NH73</accession>
<evidence type="ECO:0000313" key="2">
    <source>
        <dbReference type="EMBL" id="KAK3944048.1"/>
    </source>
</evidence>
<dbReference type="Proteomes" id="UP001303473">
    <property type="component" value="Unassembled WGS sequence"/>
</dbReference>
<evidence type="ECO:0000313" key="3">
    <source>
        <dbReference type="Proteomes" id="UP001303473"/>
    </source>
</evidence>
<dbReference type="AlphaFoldDB" id="A0AAN6NH73"/>
<protein>
    <recommendedName>
        <fullName evidence="1">DUF7587 domain-containing protein</fullName>
    </recommendedName>
</protein>
<name>A0AAN6NH73_9PEZI</name>
<feature type="domain" description="DUF7587" evidence="1">
    <location>
        <begin position="39"/>
        <end position="160"/>
    </location>
</feature>
<dbReference type="EMBL" id="MU853762">
    <property type="protein sequence ID" value="KAK3944048.1"/>
    <property type="molecule type" value="Genomic_DNA"/>
</dbReference>
<keyword evidence="3" id="KW-1185">Reference proteome</keyword>
<comment type="caution">
    <text evidence="2">The sequence shown here is derived from an EMBL/GenBank/DDBJ whole genome shotgun (WGS) entry which is preliminary data.</text>
</comment>
<sequence length="317" mass="36242">MDDLVARAGSLDLSQRGPDCLPFNPTGAKAWIRDEIDKVPRYLFRVFSEKSDGSSKADWIKSVDATSGRRDGRVDIFDCSDARVAVMLLEHLQWWPKTGGRDNFTSWTSSLLFAIYYAFFRSRSTRDGSSLTDISLCIVDTTLFPRGVWLRDMDLLTAYTGHGDNERWKLDRLRRLRTGEYPRERRFSRDFYFGEYLSQGALDIGGRSFVVPVQCLLDHGLEHLGPRYEAFASSPGTPGQGEPKWAEDVMKYREVFYPTNAKPRETTNAALSAAFEIANLYEPRWRVPVAASLLGLFPRRHDDSKILQFFHGKFPGW</sequence>
<dbReference type="Pfam" id="PF24494">
    <property type="entry name" value="DUF7587"/>
    <property type="match status" value="1"/>
</dbReference>
<gene>
    <name evidence="2" type="ORF">QBC46DRAFT_417044</name>
</gene>